<dbReference type="Pfam" id="PF00415">
    <property type="entry name" value="RCC1"/>
    <property type="match status" value="1"/>
</dbReference>
<feature type="repeat" description="RCC1" evidence="2">
    <location>
        <begin position="101"/>
        <end position="157"/>
    </location>
</feature>
<dbReference type="SUPFAM" id="SSF50985">
    <property type="entry name" value="RCC1/BLIP-II"/>
    <property type="match status" value="1"/>
</dbReference>
<organism evidence="4 5">
    <name type="scientific">Dillenia turbinata</name>
    <dbReference type="NCBI Taxonomy" id="194707"/>
    <lineage>
        <taxon>Eukaryota</taxon>
        <taxon>Viridiplantae</taxon>
        <taxon>Streptophyta</taxon>
        <taxon>Embryophyta</taxon>
        <taxon>Tracheophyta</taxon>
        <taxon>Spermatophyta</taxon>
        <taxon>Magnoliopsida</taxon>
        <taxon>eudicotyledons</taxon>
        <taxon>Gunneridae</taxon>
        <taxon>Pentapetalae</taxon>
        <taxon>Dilleniales</taxon>
        <taxon>Dilleniaceae</taxon>
        <taxon>Dillenia</taxon>
    </lineage>
</organism>
<dbReference type="Gene3D" id="2.130.10.30">
    <property type="entry name" value="Regulator of chromosome condensation 1/beta-lactamase-inhibitor protein II"/>
    <property type="match status" value="1"/>
</dbReference>
<dbReference type="InterPro" id="IPR000408">
    <property type="entry name" value="Reg_chr_condens"/>
</dbReference>
<sequence>MEKIYPKWAISLPSLRILLSATILQKSVNYTENVVQYISSGYAAYMVHSAKLFFLLSNCLPFSNDENSQLTWPCRCSQNVGEKMVMVACGWRHTICVSSSGSLYTYGWSKYGQLGHGDFEDHLIPHKVEALQNNFVSQRCLFACETGGHVIQNLDVSNADQKTGQKAQ</sequence>
<feature type="signal peptide" evidence="3">
    <location>
        <begin position="1"/>
        <end position="20"/>
    </location>
</feature>
<evidence type="ECO:0000256" key="3">
    <source>
        <dbReference type="SAM" id="SignalP"/>
    </source>
</evidence>
<dbReference type="PANTHER" id="PTHR22870:SF360">
    <property type="entry name" value="ULTRAVIOLET-B RECEPTOR UVR8"/>
    <property type="match status" value="1"/>
</dbReference>
<evidence type="ECO:0000256" key="1">
    <source>
        <dbReference type="ARBA" id="ARBA00022737"/>
    </source>
</evidence>
<dbReference type="PROSITE" id="PS50012">
    <property type="entry name" value="RCC1_3"/>
    <property type="match status" value="1"/>
</dbReference>
<keyword evidence="1" id="KW-0677">Repeat</keyword>
<dbReference type="InterPro" id="IPR051210">
    <property type="entry name" value="Ub_ligase/GEF_domain"/>
</dbReference>
<keyword evidence="3" id="KW-0732">Signal</keyword>
<name>A0AAN8UX46_9MAGN</name>
<evidence type="ECO:0000313" key="4">
    <source>
        <dbReference type="EMBL" id="KAK6923495.1"/>
    </source>
</evidence>
<proteinExistence type="predicted"/>
<evidence type="ECO:0000256" key="2">
    <source>
        <dbReference type="PROSITE-ProRule" id="PRU00235"/>
    </source>
</evidence>
<dbReference type="PROSITE" id="PS00626">
    <property type="entry name" value="RCC1_2"/>
    <property type="match status" value="1"/>
</dbReference>
<dbReference type="EMBL" id="JBAMMX010000018">
    <property type="protein sequence ID" value="KAK6923495.1"/>
    <property type="molecule type" value="Genomic_DNA"/>
</dbReference>
<dbReference type="Proteomes" id="UP001370490">
    <property type="component" value="Unassembled WGS sequence"/>
</dbReference>
<gene>
    <name evidence="4" type="ORF">RJ641_011799</name>
</gene>
<reference evidence="4 5" key="1">
    <citation type="submission" date="2023-12" db="EMBL/GenBank/DDBJ databases">
        <title>A high-quality genome assembly for Dillenia turbinata (Dilleniales).</title>
        <authorList>
            <person name="Chanderbali A."/>
        </authorList>
    </citation>
    <scope>NUCLEOTIDE SEQUENCE [LARGE SCALE GENOMIC DNA]</scope>
    <source>
        <strain evidence="4">LSX21</strain>
        <tissue evidence="4">Leaf</tissue>
    </source>
</reference>
<dbReference type="PANTHER" id="PTHR22870">
    <property type="entry name" value="REGULATOR OF CHROMOSOME CONDENSATION"/>
    <property type="match status" value="1"/>
</dbReference>
<protein>
    <submittedName>
        <fullName evidence="4">Regulator of chromosome condensation, RCC1</fullName>
    </submittedName>
</protein>
<keyword evidence="5" id="KW-1185">Reference proteome</keyword>
<comment type="caution">
    <text evidence="4">The sequence shown here is derived from an EMBL/GenBank/DDBJ whole genome shotgun (WGS) entry which is preliminary data.</text>
</comment>
<evidence type="ECO:0000313" key="5">
    <source>
        <dbReference type="Proteomes" id="UP001370490"/>
    </source>
</evidence>
<feature type="chain" id="PRO_5042978327" evidence="3">
    <location>
        <begin position="21"/>
        <end position="168"/>
    </location>
</feature>
<accession>A0AAN8UX46</accession>
<dbReference type="InterPro" id="IPR009091">
    <property type="entry name" value="RCC1/BLIP-II"/>
</dbReference>
<dbReference type="AlphaFoldDB" id="A0AAN8UX46"/>